<dbReference type="AlphaFoldDB" id="A0A017SXA7"/>
<dbReference type="InterPro" id="IPR000073">
    <property type="entry name" value="AB_hydrolase_1"/>
</dbReference>
<dbReference type="InterPro" id="IPR013595">
    <property type="entry name" value="Pept_S33_TAP-like_C"/>
</dbReference>
<evidence type="ECO:0000259" key="3">
    <source>
        <dbReference type="Pfam" id="PF00561"/>
    </source>
</evidence>
<feature type="domain" description="Peptidase S33 tripeptidyl aminopeptidase-like C-terminal" evidence="4">
    <location>
        <begin position="379"/>
        <end position="471"/>
    </location>
</feature>
<comment type="similarity">
    <text evidence="1">Belongs to the peptidase S33 family.</text>
</comment>
<evidence type="ECO:0000256" key="2">
    <source>
        <dbReference type="ARBA" id="ARBA00022801"/>
    </source>
</evidence>
<feature type="domain" description="AB hydrolase-1" evidence="3">
    <location>
        <begin position="80"/>
        <end position="213"/>
    </location>
</feature>
<accession>A0A017SXA7</accession>
<evidence type="ECO:0000313" key="5">
    <source>
        <dbReference type="EMBL" id="EYF01599.1"/>
    </source>
</evidence>
<evidence type="ECO:0000313" key="6">
    <source>
        <dbReference type="Proteomes" id="UP000019678"/>
    </source>
</evidence>
<dbReference type="STRING" id="1192034.CAP_8039"/>
<dbReference type="eggNOG" id="COG2267">
    <property type="taxonomic scope" value="Bacteria"/>
</dbReference>
<organism evidence="5 6">
    <name type="scientific">Chondromyces apiculatus DSM 436</name>
    <dbReference type="NCBI Taxonomy" id="1192034"/>
    <lineage>
        <taxon>Bacteria</taxon>
        <taxon>Pseudomonadati</taxon>
        <taxon>Myxococcota</taxon>
        <taxon>Polyangia</taxon>
        <taxon>Polyangiales</taxon>
        <taxon>Polyangiaceae</taxon>
        <taxon>Chondromyces</taxon>
    </lineage>
</organism>
<dbReference type="InterPro" id="IPR029058">
    <property type="entry name" value="AB_hydrolase_fold"/>
</dbReference>
<comment type="caution">
    <text evidence="5">The sequence shown here is derived from an EMBL/GenBank/DDBJ whole genome shotgun (WGS) entry which is preliminary data.</text>
</comment>
<proteinExistence type="inferred from homology"/>
<dbReference type="Proteomes" id="UP000019678">
    <property type="component" value="Unassembled WGS sequence"/>
</dbReference>
<dbReference type="Pfam" id="PF08386">
    <property type="entry name" value="Abhydrolase_4"/>
    <property type="match status" value="1"/>
</dbReference>
<sequence>MVVGALLAAGSAGCGGDAEEPEPGVEPEPVVWGECPPFFQTECATVELPLRYDEPEGAQIPILVARKLSGDPEATQLWLLAGGPGGSGGDLHEIVDVMAANLPGFDIYTLDHRGVGQSARLGCSAEEETSPGEDYVLADEWEGCAAELKDRWGEGLAGFSTTNAAQDVGMLIERTREPGQRAMVWGVSYGTYWALRYLQLHPEQPAAVVLDSVASPGAQRLSTFDLQFDPVAKELAAVCAADAACAARMGDDPWARIDALYEKIDAGHCSALGIDRRLLRQTLAYLVAGATGRSLLMPVVYRLDRCEAADMEALAHLFEFLFSAGSDDTGFSQSLQNHVMFSEMWEVPAPSVEALEGRAASTRASQDLGPYVGPAFDVWPRYAPDALVDRWPRTEVPLLMLNGTMDPQTPIETARVAGERLRGPLQTFVTVQRMVHGVLMMPSADPEALSCGAAMTFDFLKDPSTVPDTSCAEEVMPIPFELAAAQNQLVFGTDDTWDNPAPKTAAGSMDAAKQAAPARIDVEAVARALSRVRPLSSARALDLRLR</sequence>
<protein>
    <submittedName>
        <fullName evidence="5">Uncharacterized protein</fullName>
    </submittedName>
</protein>
<dbReference type="EMBL" id="ASRX01000077">
    <property type="protein sequence ID" value="EYF01599.1"/>
    <property type="molecule type" value="Genomic_DNA"/>
</dbReference>
<dbReference type="PANTHER" id="PTHR43248">
    <property type="entry name" value="2-SUCCINYL-6-HYDROXY-2,4-CYCLOHEXADIENE-1-CARBOXYLATE SYNTHASE"/>
    <property type="match status" value="1"/>
</dbReference>
<evidence type="ECO:0000256" key="1">
    <source>
        <dbReference type="ARBA" id="ARBA00010088"/>
    </source>
</evidence>
<keyword evidence="2" id="KW-0378">Hydrolase</keyword>
<reference evidence="5 6" key="1">
    <citation type="submission" date="2013-05" db="EMBL/GenBank/DDBJ databases">
        <title>Genome assembly of Chondromyces apiculatus DSM 436.</title>
        <authorList>
            <person name="Sharma G."/>
            <person name="Khatri I."/>
            <person name="Kaur C."/>
            <person name="Mayilraj S."/>
            <person name="Subramanian S."/>
        </authorList>
    </citation>
    <scope>NUCLEOTIDE SEQUENCE [LARGE SCALE GENOMIC DNA]</scope>
    <source>
        <strain evidence="5 6">DSM 436</strain>
    </source>
</reference>
<dbReference type="SUPFAM" id="SSF53474">
    <property type="entry name" value="alpha/beta-Hydrolases"/>
    <property type="match status" value="1"/>
</dbReference>
<evidence type="ECO:0000259" key="4">
    <source>
        <dbReference type="Pfam" id="PF08386"/>
    </source>
</evidence>
<gene>
    <name evidence="5" type="ORF">CAP_8039</name>
</gene>
<dbReference type="GO" id="GO:0016787">
    <property type="term" value="F:hydrolase activity"/>
    <property type="evidence" value="ECO:0007669"/>
    <property type="project" value="UniProtKB-KW"/>
</dbReference>
<dbReference type="InterPro" id="IPR051601">
    <property type="entry name" value="Serine_prot/Carboxylest_S33"/>
</dbReference>
<name>A0A017SXA7_9BACT</name>
<dbReference type="Pfam" id="PF00561">
    <property type="entry name" value="Abhydrolase_1"/>
    <property type="match status" value="1"/>
</dbReference>
<dbReference type="Gene3D" id="3.40.50.1820">
    <property type="entry name" value="alpha/beta hydrolase"/>
    <property type="match status" value="1"/>
</dbReference>
<keyword evidence="6" id="KW-1185">Reference proteome</keyword>